<evidence type="ECO:0000256" key="3">
    <source>
        <dbReference type="ARBA" id="ARBA00023155"/>
    </source>
</evidence>
<dbReference type="GO" id="GO:0000981">
    <property type="term" value="F:DNA-binding transcription factor activity, RNA polymerase II-specific"/>
    <property type="evidence" value="ECO:0007669"/>
    <property type="project" value="TreeGrafter"/>
</dbReference>
<dbReference type="PANTHER" id="PTHR24208:SF166">
    <property type="entry name" value="LIM HOMEOBOX TRANSCRIPTION FACTOR 1 ALPHA, ISOFORM B"/>
    <property type="match status" value="1"/>
</dbReference>
<feature type="DNA-binding region" description="Homeobox" evidence="5">
    <location>
        <begin position="81"/>
        <end position="140"/>
    </location>
</feature>
<protein>
    <recommendedName>
        <fullName evidence="7">Homeobox domain-containing protein</fullName>
    </recommendedName>
</protein>
<dbReference type="InterPro" id="IPR001356">
    <property type="entry name" value="HD"/>
</dbReference>
<proteinExistence type="predicted"/>
<evidence type="ECO:0000313" key="9">
    <source>
        <dbReference type="Proteomes" id="UP000320475"/>
    </source>
</evidence>
<evidence type="ECO:0000313" key="8">
    <source>
        <dbReference type="EMBL" id="TPX44085.1"/>
    </source>
</evidence>
<dbReference type="SUPFAM" id="SSF46689">
    <property type="entry name" value="Homeodomain-like"/>
    <property type="match status" value="1"/>
</dbReference>
<dbReference type="GO" id="GO:0005634">
    <property type="term" value="C:nucleus"/>
    <property type="evidence" value="ECO:0007669"/>
    <property type="project" value="UniProtKB-SubCell"/>
</dbReference>
<name>A0A507CY77_9FUNG</name>
<evidence type="ECO:0000256" key="2">
    <source>
        <dbReference type="ARBA" id="ARBA00023125"/>
    </source>
</evidence>
<evidence type="ECO:0000256" key="1">
    <source>
        <dbReference type="ARBA" id="ARBA00004123"/>
    </source>
</evidence>
<comment type="subcellular location">
    <subcellularLocation>
        <location evidence="1 5 6">Nucleus</location>
    </subcellularLocation>
</comment>
<keyword evidence="4 5" id="KW-0539">Nucleus</keyword>
<sequence>MAVKRSYDVEPVRETGGNSSIVAGMCTPVPVASKGEPRPKDKWLNDDQHYKAQHVHTMIIHYLGCSVDGAPLRDGSLNGNVTKKRTRIDAKDTQRLMEEFRKQPKPTTHARNALADKMGIPRQVLLIWFQNRRAKVRREARAKELVGETGKNHNYNLGNRARLVTRPHPHPYPRVRIPSSSYSSQFVAPVTAMAYVPDRPIYQSDLDADSIPWYSTTLAPNLSIPTTFAGAHAQPVPPTVPPSSYLTSLNEWNFAHYPHMAYFPPMSSIAPMLASESPFLDERCILDIRKWMSPPISPADTLHKNTSWLVDNNHVPSQFQHKEPRR</sequence>
<dbReference type="Pfam" id="PF00046">
    <property type="entry name" value="Homeodomain"/>
    <property type="match status" value="1"/>
</dbReference>
<accession>A0A507CY77</accession>
<evidence type="ECO:0000256" key="5">
    <source>
        <dbReference type="PROSITE-ProRule" id="PRU00108"/>
    </source>
</evidence>
<reference evidence="8 9" key="1">
    <citation type="journal article" date="2019" name="Sci. Rep.">
        <title>Comparative genomics of chytrid fungi reveal insights into the obligate biotrophic and pathogenic lifestyle of Synchytrium endobioticum.</title>
        <authorList>
            <person name="van de Vossenberg B.T.L.H."/>
            <person name="Warris S."/>
            <person name="Nguyen H.D.T."/>
            <person name="van Gent-Pelzer M.P.E."/>
            <person name="Joly D.L."/>
            <person name="van de Geest H.C."/>
            <person name="Bonants P.J.M."/>
            <person name="Smith D.S."/>
            <person name="Levesque C.A."/>
            <person name="van der Lee T.A.J."/>
        </authorList>
    </citation>
    <scope>NUCLEOTIDE SEQUENCE [LARGE SCALE GENOMIC DNA]</scope>
    <source>
        <strain evidence="8 9">LEV6574</strain>
    </source>
</reference>
<evidence type="ECO:0000256" key="4">
    <source>
        <dbReference type="ARBA" id="ARBA00023242"/>
    </source>
</evidence>
<dbReference type="VEuPathDB" id="FungiDB:SeMB42_g01345"/>
<dbReference type="Proteomes" id="UP000320475">
    <property type="component" value="Unassembled WGS sequence"/>
</dbReference>
<dbReference type="Gene3D" id="1.10.10.60">
    <property type="entry name" value="Homeodomain-like"/>
    <property type="match status" value="1"/>
</dbReference>
<dbReference type="OrthoDB" id="6159439at2759"/>
<keyword evidence="2 5" id="KW-0238">DNA-binding</keyword>
<dbReference type="InterPro" id="IPR050453">
    <property type="entry name" value="LIM_Homeobox_TF"/>
</dbReference>
<evidence type="ECO:0000259" key="7">
    <source>
        <dbReference type="PROSITE" id="PS50071"/>
    </source>
</evidence>
<comment type="caution">
    <text evidence="8">The sequence shown here is derived from an EMBL/GenBank/DDBJ whole genome shotgun (WGS) entry which is preliminary data.</text>
</comment>
<feature type="domain" description="Homeobox" evidence="7">
    <location>
        <begin position="79"/>
        <end position="139"/>
    </location>
</feature>
<gene>
    <name evidence="8" type="ORF">SeLEV6574_g04710</name>
</gene>
<dbReference type="PROSITE" id="PS50071">
    <property type="entry name" value="HOMEOBOX_2"/>
    <property type="match status" value="1"/>
</dbReference>
<dbReference type="SMART" id="SM00389">
    <property type="entry name" value="HOX"/>
    <property type="match status" value="1"/>
</dbReference>
<evidence type="ECO:0000256" key="6">
    <source>
        <dbReference type="RuleBase" id="RU000682"/>
    </source>
</evidence>
<dbReference type="PANTHER" id="PTHR24208">
    <property type="entry name" value="LIM/HOMEOBOX PROTEIN LHX"/>
    <property type="match status" value="1"/>
</dbReference>
<dbReference type="EMBL" id="QEAM01000198">
    <property type="protein sequence ID" value="TPX44085.1"/>
    <property type="molecule type" value="Genomic_DNA"/>
</dbReference>
<dbReference type="CDD" id="cd00086">
    <property type="entry name" value="homeodomain"/>
    <property type="match status" value="1"/>
</dbReference>
<dbReference type="AlphaFoldDB" id="A0A507CY77"/>
<dbReference type="GO" id="GO:0000977">
    <property type="term" value="F:RNA polymerase II transcription regulatory region sequence-specific DNA binding"/>
    <property type="evidence" value="ECO:0007669"/>
    <property type="project" value="TreeGrafter"/>
</dbReference>
<keyword evidence="3 5" id="KW-0371">Homeobox</keyword>
<organism evidence="8 9">
    <name type="scientific">Synchytrium endobioticum</name>
    <dbReference type="NCBI Taxonomy" id="286115"/>
    <lineage>
        <taxon>Eukaryota</taxon>
        <taxon>Fungi</taxon>
        <taxon>Fungi incertae sedis</taxon>
        <taxon>Chytridiomycota</taxon>
        <taxon>Chytridiomycota incertae sedis</taxon>
        <taxon>Chytridiomycetes</taxon>
        <taxon>Synchytriales</taxon>
        <taxon>Synchytriaceae</taxon>
        <taxon>Synchytrium</taxon>
    </lineage>
</organism>
<dbReference type="InterPro" id="IPR009057">
    <property type="entry name" value="Homeodomain-like_sf"/>
</dbReference>